<dbReference type="GeneID" id="22586409"/>
<dbReference type="VEuPathDB" id="FungiDB:PADG_08035"/>
<dbReference type="InParanoid" id="C1GL28"/>
<protein>
    <submittedName>
        <fullName evidence="1">Uncharacterized protein</fullName>
    </submittedName>
</protein>
<sequence length="91" mass="9883">MNTTNKYPQATIIPRVNDLPAIVTLQSCDLASSTLKLDGAPPSITISAEPFDPTPIYALEEAMARIKQKLAIGKMPEKKKELLSAIFKGKV</sequence>
<accession>C1GL28</accession>
<dbReference type="Proteomes" id="UP000001628">
    <property type="component" value="Unassembled WGS sequence"/>
</dbReference>
<dbReference type="EMBL" id="KN275969">
    <property type="protein sequence ID" value="EEH43215.2"/>
    <property type="molecule type" value="Genomic_DNA"/>
</dbReference>
<dbReference type="AlphaFoldDB" id="C1GL28"/>
<reference evidence="1 2" key="1">
    <citation type="journal article" date="2011" name="PLoS Genet.">
        <title>Comparative genomic analysis of human fungal pathogens causing paracoccidioidomycosis.</title>
        <authorList>
            <person name="Desjardins C.A."/>
            <person name="Champion M.D."/>
            <person name="Holder J.W."/>
            <person name="Muszewska A."/>
            <person name="Goldberg J."/>
            <person name="Bailao A.M."/>
            <person name="Brigido M.M."/>
            <person name="Ferreira M.E."/>
            <person name="Garcia A.M."/>
            <person name="Grynberg M."/>
            <person name="Gujja S."/>
            <person name="Heiman D.I."/>
            <person name="Henn M.R."/>
            <person name="Kodira C.D."/>
            <person name="Leon-Narvaez H."/>
            <person name="Longo L.V."/>
            <person name="Ma L.J."/>
            <person name="Malavazi I."/>
            <person name="Matsuo A.L."/>
            <person name="Morais F.V."/>
            <person name="Pereira M."/>
            <person name="Rodriguez-Brito S."/>
            <person name="Sakthikumar S."/>
            <person name="Salem-Izacc S.M."/>
            <person name="Sykes S.M."/>
            <person name="Teixeira M.M."/>
            <person name="Vallejo M.C."/>
            <person name="Walter M.E."/>
            <person name="Yandava C."/>
            <person name="Young S."/>
            <person name="Zeng Q."/>
            <person name="Zucker J."/>
            <person name="Felipe M.S."/>
            <person name="Goldman G.H."/>
            <person name="Haas B.J."/>
            <person name="McEwen J.G."/>
            <person name="Nino-Vega G."/>
            <person name="Puccia R."/>
            <person name="San-Blas G."/>
            <person name="Soares C.M."/>
            <person name="Birren B.W."/>
            <person name="Cuomo C.A."/>
        </authorList>
    </citation>
    <scope>NUCLEOTIDE SEQUENCE [LARGE SCALE GENOMIC DNA]</scope>
    <source>
        <strain evidence="1 2">Pb18</strain>
    </source>
</reference>
<evidence type="ECO:0000313" key="1">
    <source>
        <dbReference type="EMBL" id="EEH43215.2"/>
    </source>
</evidence>
<name>C1GL28_PARBD</name>
<organism evidence="1 2">
    <name type="scientific">Paracoccidioides brasiliensis (strain Pb18)</name>
    <dbReference type="NCBI Taxonomy" id="502780"/>
    <lineage>
        <taxon>Eukaryota</taxon>
        <taxon>Fungi</taxon>
        <taxon>Dikarya</taxon>
        <taxon>Ascomycota</taxon>
        <taxon>Pezizomycotina</taxon>
        <taxon>Eurotiomycetes</taxon>
        <taxon>Eurotiomycetidae</taxon>
        <taxon>Onygenales</taxon>
        <taxon>Ajellomycetaceae</taxon>
        <taxon>Paracoccidioides</taxon>
    </lineage>
</organism>
<proteinExistence type="predicted"/>
<dbReference type="HOGENOM" id="CLU_2427654_0_0_1"/>
<keyword evidence="2" id="KW-1185">Reference proteome</keyword>
<evidence type="ECO:0000313" key="2">
    <source>
        <dbReference type="Proteomes" id="UP000001628"/>
    </source>
</evidence>
<dbReference type="KEGG" id="pbn:PADG_08035"/>
<gene>
    <name evidence="1" type="ORF">PADG_08035</name>
</gene>
<dbReference type="RefSeq" id="XP_010763290.1">
    <property type="nucleotide sequence ID" value="XM_010764988.1"/>
</dbReference>